<name>A0A6H1Z9L0_9ZZZZ</name>
<sequence>MNEDEIKQKLDLLADHQAQRDAIALQKAELADAILTTEIKAQLAEIDAEFAGKTEAVNANIAVLETEVKQAVVEHGTSVKGTFLHAIWNKGHVSWDTRSLDGYAVAHPELLSFRKEGEPSVSLRKV</sequence>
<evidence type="ECO:0000313" key="1">
    <source>
        <dbReference type="EMBL" id="QJA44583.1"/>
    </source>
</evidence>
<accession>A0A6H1Z9L0</accession>
<dbReference type="EMBL" id="MT144763">
    <property type="protein sequence ID" value="QJH99001.1"/>
    <property type="molecule type" value="Genomic_DNA"/>
</dbReference>
<dbReference type="AlphaFoldDB" id="A0A6H1Z9L0"/>
<proteinExistence type="predicted"/>
<reference evidence="1" key="1">
    <citation type="submission" date="2020-03" db="EMBL/GenBank/DDBJ databases">
        <title>The deep terrestrial virosphere.</title>
        <authorList>
            <person name="Holmfeldt K."/>
            <person name="Nilsson E."/>
            <person name="Simone D."/>
            <person name="Lopez-Fernandez M."/>
            <person name="Wu X."/>
            <person name="de Brujin I."/>
            <person name="Lundin D."/>
            <person name="Andersson A."/>
            <person name="Bertilsson S."/>
            <person name="Dopson M."/>
        </authorList>
    </citation>
    <scope>NUCLEOTIDE SEQUENCE</scope>
    <source>
        <strain evidence="1">TM448A00111</strain>
        <strain evidence="2">TM448B01464</strain>
    </source>
</reference>
<gene>
    <name evidence="1" type="ORF">TM448A00111_0086</name>
    <name evidence="2" type="ORF">TM448B01464_0006</name>
</gene>
<protein>
    <submittedName>
        <fullName evidence="1">Uncharacterized protein</fullName>
    </submittedName>
</protein>
<organism evidence="1">
    <name type="scientific">viral metagenome</name>
    <dbReference type="NCBI Taxonomy" id="1070528"/>
    <lineage>
        <taxon>unclassified sequences</taxon>
        <taxon>metagenomes</taxon>
        <taxon>organismal metagenomes</taxon>
    </lineage>
</organism>
<evidence type="ECO:0000313" key="2">
    <source>
        <dbReference type="EMBL" id="QJH99001.1"/>
    </source>
</evidence>
<dbReference type="EMBL" id="MT143977">
    <property type="protein sequence ID" value="QJA44583.1"/>
    <property type="molecule type" value="Genomic_DNA"/>
</dbReference>